<keyword evidence="2" id="KW-1185">Reference proteome</keyword>
<dbReference type="EMBL" id="KN818225">
    <property type="protein sequence ID" value="KIL69761.1"/>
    <property type="molecule type" value="Genomic_DNA"/>
</dbReference>
<gene>
    <name evidence="1" type="ORF">M378DRAFT_701485</name>
</gene>
<organism evidence="1 2">
    <name type="scientific">Amanita muscaria (strain Koide BX008)</name>
    <dbReference type="NCBI Taxonomy" id="946122"/>
    <lineage>
        <taxon>Eukaryota</taxon>
        <taxon>Fungi</taxon>
        <taxon>Dikarya</taxon>
        <taxon>Basidiomycota</taxon>
        <taxon>Agaricomycotina</taxon>
        <taxon>Agaricomycetes</taxon>
        <taxon>Agaricomycetidae</taxon>
        <taxon>Agaricales</taxon>
        <taxon>Pluteineae</taxon>
        <taxon>Amanitaceae</taxon>
        <taxon>Amanita</taxon>
    </lineage>
</organism>
<evidence type="ECO:0000313" key="2">
    <source>
        <dbReference type="Proteomes" id="UP000054549"/>
    </source>
</evidence>
<protein>
    <submittedName>
        <fullName evidence="1">Uncharacterized protein</fullName>
    </submittedName>
</protein>
<dbReference type="Proteomes" id="UP000054549">
    <property type="component" value="Unassembled WGS sequence"/>
</dbReference>
<dbReference type="HOGENOM" id="CLU_2183271_0_0_1"/>
<sequence>MMSPTRYVFLAFAIIVRSCALFALALIEPVPQISLHFILTISHAGYGRVTSWDNIKSQIKGSNPLDKDPVPDEYYVKGTQTPARKANAAIVILGKLFAVSCSRPPYRNP</sequence>
<dbReference type="STRING" id="946122.A0A0C2XJT9"/>
<name>A0A0C2XJT9_AMAMK</name>
<evidence type="ECO:0000313" key="1">
    <source>
        <dbReference type="EMBL" id="KIL69761.1"/>
    </source>
</evidence>
<proteinExistence type="predicted"/>
<dbReference type="InParanoid" id="A0A0C2XJT9"/>
<dbReference type="OrthoDB" id="439943at2759"/>
<dbReference type="AlphaFoldDB" id="A0A0C2XJT9"/>
<accession>A0A0C2XJT9</accession>
<reference evidence="1 2" key="1">
    <citation type="submission" date="2014-04" db="EMBL/GenBank/DDBJ databases">
        <title>Evolutionary Origins and Diversification of the Mycorrhizal Mutualists.</title>
        <authorList>
            <consortium name="DOE Joint Genome Institute"/>
            <consortium name="Mycorrhizal Genomics Consortium"/>
            <person name="Kohler A."/>
            <person name="Kuo A."/>
            <person name="Nagy L.G."/>
            <person name="Floudas D."/>
            <person name="Copeland A."/>
            <person name="Barry K.W."/>
            <person name="Cichocki N."/>
            <person name="Veneault-Fourrey C."/>
            <person name="LaButti K."/>
            <person name="Lindquist E.A."/>
            <person name="Lipzen A."/>
            <person name="Lundell T."/>
            <person name="Morin E."/>
            <person name="Murat C."/>
            <person name="Riley R."/>
            <person name="Ohm R."/>
            <person name="Sun H."/>
            <person name="Tunlid A."/>
            <person name="Henrissat B."/>
            <person name="Grigoriev I.V."/>
            <person name="Hibbett D.S."/>
            <person name="Martin F."/>
        </authorList>
    </citation>
    <scope>NUCLEOTIDE SEQUENCE [LARGE SCALE GENOMIC DNA]</scope>
    <source>
        <strain evidence="1 2">Koide BX008</strain>
    </source>
</reference>